<dbReference type="SUPFAM" id="SSF53335">
    <property type="entry name" value="S-adenosyl-L-methionine-dependent methyltransferases"/>
    <property type="match status" value="1"/>
</dbReference>
<accession>A0A410JV56</accession>
<organism evidence="1 2">
    <name type="scientific">Geovibrio thiophilus</name>
    <dbReference type="NCBI Taxonomy" id="139438"/>
    <lineage>
        <taxon>Bacteria</taxon>
        <taxon>Pseudomonadati</taxon>
        <taxon>Deferribacterota</taxon>
        <taxon>Deferribacteres</taxon>
        <taxon>Deferribacterales</taxon>
        <taxon>Geovibrionaceae</taxon>
        <taxon>Geovibrio</taxon>
    </lineage>
</organism>
<keyword evidence="1" id="KW-0808">Transferase</keyword>
<name>A0A410JV56_9BACT</name>
<keyword evidence="1" id="KW-0489">Methyltransferase</keyword>
<evidence type="ECO:0000313" key="2">
    <source>
        <dbReference type="Proteomes" id="UP000287502"/>
    </source>
</evidence>
<evidence type="ECO:0000313" key="1">
    <source>
        <dbReference type="EMBL" id="QAR32097.1"/>
    </source>
</evidence>
<reference evidence="1 2" key="1">
    <citation type="submission" date="2019-01" db="EMBL/GenBank/DDBJ databases">
        <title>Geovibrio thiophilus DSM 11263, complete genome.</title>
        <authorList>
            <person name="Spring S."/>
            <person name="Bunk B."/>
            <person name="Sproer C."/>
        </authorList>
    </citation>
    <scope>NUCLEOTIDE SEQUENCE [LARGE SCALE GENOMIC DNA]</scope>
    <source>
        <strain evidence="1 2">DSM 11263</strain>
    </source>
</reference>
<dbReference type="InterPro" id="IPR029063">
    <property type="entry name" value="SAM-dependent_MTases_sf"/>
</dbReference>
<dbReference type="AlphaFoldDB" id="A0A410JV56"/>
<dbReference type="Pfam" id="PF13578">
    <property type="entry name" value="Methyltransf_24"/>
    <property type="match status" value="1"/>
</dbReference>
<protein>
    <submittedName>
        <fullName evidence="1">Class I SAM-dependent methyltransferase</fullName>
    </submittedName>
</protein>
<dbReference type="EMBL" id="CP035108">
    <property type="protein sequence ID" value="QAR32097.1"/>
    <property type="molecule type" value="Genomic_DNA"/>
</dbReference>
<dbReference type="Gene3D" id="3.40.50.150">
    <property type="entry name" value="Vaccinia Virus protein VP39"/>
    <property type="match status" value="1"/>
</dbReference>
<proteinExistence type="predicted"/>
<dbReference type="KEGG" id="gtl:EP073_01365"/>
<dbReference type="GO" id="GO:0032259">
    <property type="term" value="P:methylation"/>
    <property type="evidence" value="ECO:0007669"/>
    <property type="project" value="UniProtKB-KW"/>
</dbReference>
<dbReference type="GO" id="GO:0008168">
    <property type="term" value="F:methyltransferase activity"/>
    <property type="evidence" value="ECO:0007669"/>
    <property type="project" value="UniProtKB-KW"/>
</dbReference>
<sequence length="345" mass="39410">MYMFDKSIFNIEELCSPSKPSEGARAPAGIVSVMEKYFRGNEVRILEIGVFKAGLTKLFASSSLNIISYDGVDPYLGSDADPYTGAYWDSPSDADKIYLSAKKYYDSKGYSLHRMTSAEYFDLAYKSKEYDIIYVDGDHRMYYAMQDMEEYIHLLAENGIMLVDDYGNVDTPEVTHALNRFIDNRRDVIKEIGYYISLFQNVGKYIPVSQTTVYFTADKGRLNSGFVSKRYNVSEALKKLVNEDRIKRIALFGAGRHTEWMCEVFGRLKKPHITAVLDDYPDKTKIFWGHAPMKASEWDTTQADAIILSSDCKQEMMRERCRELFGDALPLIDLYEGLPAGPFPK</sequence>
<gene>
    <name evidence="1" type="ORF">EP073_01365</name>
</gene>
<dbReference type="OrthoDB" id="9816424at2"/>
<dbReference type="Proteomes" id="UP000287502">
    <property type="component" value="Chromosome"/>
</dbReference>
<keyword evidence="2" id="KW-1185">Reference proteome</keyword>